<evidence type="ECO:0000256" key="2">
    <source>
        <dbReference type="SAM" id="Phobius"/>
    </source>
</evidence>
<accession>A0A1F5F374</accession>
<organism evidence="4 5">
    <name type="scientific">Candidatus Collierbacteria bacterium RIFOXYA2_FULL_46_10</name>
    <dbReference type="NCBI Taxonomy" id="1817726"/>
    <lineage>
        <taxon>Bacteria</taxon>
        <taxon>Candidatus Collieribacteriota</taxon>
    </lineage>
</organism>
<evidence type="ECO:0000313" key="4">
    <source>
        <dbReference type="EMBL" id="OGD74115.1"/>
    </source>
</evidence>
<keyword evidence="2" id="KW-1133">Transmembrane helix</keyword>
<evidence type="ECO:0000259" key="3">
    <source>
        <dbReference type="Pfam" id="PF12229"/>
    </source>
</evidence>
<gene>
    <name evidence="4" type="ORF">A2228_03035</name>
</gene>
<evidence type="ECO:0000313" key="5">
    <source>
        <dbReference type="Proteomes" id="UP000176191"/>
    </source>
</evidence>
<feature type="transmembrane region" description="Helical" evidence="2">
    <location>
        <begin position="12"/>
        <end position="38"/>
    </location>
</feature>
<reference evidence="4 5" key="1">
    <citation type="journal article" date="2016" name="Nat. Commun.">
        <title>Thousands of microbial genomes shed light on interconnected biogeochemical processes in an aquifer system.</title>
        <authorList>
            <person name="Anantharaman K."/>
            <person name="Brown C.T."/>
            <person name="Hug L.A."/>
            <person name="Sharon I."/>
            <person name="Castelle C.J."/>
            <person name="Probst A.J."/>
            <person name="Thomas B.C."/>
            <person name="Singh A."/>
            <person name="Wilkins M.J."/>
            <person name="Karaoz U."/>
            <person name="Brodie E.L."/>
            <person name="Williams K.H."/>
            <person name="Hubbard S.S."/>
            <person name="Banfield J.F."/>
        </authorList>
    </citation>
    <scope>NUCLEOTIDE SEQUENCE [LARGE SCALE GENOMIC DNA]</scope>
</reference>
<dbReference type="Proteomes" id="UP000176191">
    <property type="component" value="Unassembled WGS sequence"/>
</dbReference>
<keyword evidence="1" id="KW-0175">Coiled coil</keyword>
<dbReference type="InterPro" id="IPR052913">
    <property type="entry name" value="Glycopeptide_resist_protein"/>
</dbReference>
<dbReference type="InterPro" id="IPR007391">
    <property type="entry name" value="Vancomycin_resist_VanW"/>
</dbReference>
<sequence length="583" mass="65145">MKKKRKPEKLGVVRVGSFFVLGVVSGVMGLICVARLTWHSKFYPGVTVAGVEIAGMNRELAKLKLTEITQNYQTKLTFNGSSWETPKEAVKFEIEASLNEAYRYGRRFQIGDYLLLLINKKTNFPLVMAEGKTESREKYVFQIAEAIEIPPIEPTIEMVENKIRVINGSDGIVLDEVELERRIRERYSQLGTEVIEIPTKIAERQLSTEKLDQLKARAEILVKKKLQLTLDDERIQLEGAELIHFLDTTGSGEEIDRKVIGEYVLGLGDSLNRVPQDAKFEFVEGKVKEFAPGKEGVEVKTQETSTSVTIAVRKLLLEESKEEIVEIAVVRTPPKITTDKVNELGIRERIGRGESYYAHSIANRIYNVGLASSRANSTLIPPGEEFSFNRAVGEITGASGYRQAYVISGGRTVLDDGGGVCQVSTTIFRAALNSGLPIIERWAHAYRVGYYEQNSKPGIDATVYSPSKDLRFRNDTPGHILVQLTNDPKKLHLVVEIYGTSDGRVATMTEPKVWGVSPPPPDVIQDDPTLPAGTMQQVDWAAWGAKTSFEYKVMRNGELLYEKTFNSNFKPWANVYLKGTMGQ</sequence>
<dbReference type="PANTHER" id="PTHR35788">
    <property type="entry name" value="EXPORTED PROTEIN-RELATED"/>
    <property type="match status" value="1"/>
</dbReference>
<dbReference type="InterPro" id="IPR022029">
    <property type="entry name" value="YoaR-like_PG-bd"/>
</dbReference>
<dbReference type="AlphaFoldDB" id="A0A1F5F374"/>
<keyword evidence="2" id="KW-0812">Transmembrane</keyword>
<evidence type="ECO:0000256" key="1">
    <source>
        <dbReference type="SAM" id="Coils"/>
    </source>
</evidence>
<dbReference type="EMBL" id="MFAK01000040">
    <property type="protein sequence ID" value="OGD74115.1"/>
    <property type="molecule type" value="Genomic_DNA"/>
</dbReference>
<feature type="domain" description="YoaR-like putative peptidoglycan binding" evidence="3">
    <location>
        <begin position="91"/>
        <end position="188"/>
    </location>
</feature>
<comment type="caution">
    <text evidence="4">The sequence shown here is derived from an EMBL/GenBank/DDBJ whole genome shotgun (WGS) entry which is preliminary data.</text>
</comment>
<keyword evidence="2" id="KW-0472">Membrane</keyword>
<feature type="coiled-coil region" evidence="1">
    <location>
        <begin position="204"/>
        <end position="231"/>
    </location>
</feature>
<dbReference type="PANTHER" id="PTHR35788:SF1">
    <property type="entry name" value="EXPORTED PROTEIN"/>
    <property type="match status" value="1"/>
</dbReference>
<dbReference type="Pfam" id="PF04294">
    <property type="entry name" value="VanW"/>
    <property type="match status" value="1"/>
</dbReference>
<dbReference type="Pfam" id="PF12229">
    <property type="entry name" value="PG_binding_4"/>
    <property type="match status" value="1"/>
</dbReference>
<protein>
    <recommendedName>
        <fullName evidence="3">YoaR-like putative peptidoglycan binding domain-containing protein</fullName>
    </recommendedName>
</protein>
<proteinExistence type="predicted"/>
<name>A0A1F5F374_9BACT</name>